<keyword evidence="3" id="KW-1185">Reference proteome</keyword>
<gene>
    <name evidence="2" type="ORF">PX52LOC_05739</name>
</gene>
<keyword evidence="1" id="KW-0472">Membrane</keyword>
<proteinExistence type="predicted"/>
<feature type="transmembrane region" description="Helical" evidence="1">
    <location>
        <begin position="12"/>
        <end position="33"/>
    </location>
</feature>
<keyword evidence="1" id="KW-0812">Transmembrane</keyword>
<evidence type="ECO:0000313" key="3">
    <source>
        <dbReference type="Proteomes" id="UP000324974"/>
    </source>
</evidence>
<dbReference type="EMBL" id="CP042425">
    <property type="protein sequence ID" value="QEL18703.1"/>
    <property type="molecule type" value="Genomic_DNA"/>
</dbReference>
<sequence>MVQRVWRKISPFFHLIALLISMAFTAGIVSANISGYEGRIAKLEGDSNSVRMTVVRIEQKVDDLHDAFLGKSSR</sequence>
<dbReference type="Proteomes" id="UP000324974">
    <property type="component" value="Chromosome"/>
</dbReference>
<keyword evidence="1" id="KW-1133">Transmembrane helix</keyword>
<dbReference type="AlphaFoldDB" id="A0A5C1AKH2"/>
<dbReference type="KEGG" id="lrs:PX52LOC_05739"/>
<accession>A0A5C1AKH2</accession>
<name>A0A5C1AKH2_9BACT</name>
<protein>
    <submittedName>
        <fullName evidence="2">Uncharacterized protein</fullName>
    </submittedName>
</protein>
<organism evidence="2 3">
    <name type="scientific">Limnoglobus roseus</name>
    <dbReference type="NCBI Taxonomy" id="2598579"/>
    <lineage>
        <taxon>Bacteria</taxon>
        <taxon>Pseudomonadati</taxon>
        <taxon>Planctomycetota</taxon>
        <taxon>Planctomycetia</taxon>
        <taxon>Gemmatales</taxon>
        <taxon>Gemmataceae</taxon>
        <taxon>Limnoglobus</taxon>
    </lineage>
</organism>
<dbReference type="RefSeq" id="WP_149113175.1">
    <property type="nucleotide sequence ID" value="NZ_CP042425.1"/>
</dbReference>
<evidence type="ECO:0000256" key="1">
    <source>
        <dbReference type="SAM" id="Phobius"/>
    </source>
</evidence>
<reference evidence="3" key="1">
    <citation type="submission" date="2019-08" db="EMBL/GenBank/DDBJ databases">
        <title>Limnoglobus roseus gen. nov., sp. nov., a novel freshwater planctomycete with a giant genome from the family Gemmataceae.</title>
        <authorList>
            <person name="Kulichevskaya I.S."/>
            <person name="Naumoff D.G."/>
            <person name="Miroshnikov K."/>
            <person name="Ivanova A."/>
            <person name="Philippov D.A."/>
            <person name="Hakobyan A."/>
            <person name="Rijpstra I.C."/>
            <person name="Sinninghe Damste J.S."/>
            <person name="Liesack W."/>
            <person name="Dedysh S.N."/>
        </authorList>
    </citation>
    <scope>NUCLEOTIDE SEQUENCE [LARGE SCALE GENOMIC DNA]</scope>
    <source>
        <strain evidence="3">PX52</strain>
    </source>
</reference>
<evidence type="ECO:0000313" key="2">
    <source>
        <dbReference type="EMBL" id="QEL18703.1"/>
    </source>
</evidence>